<dbReference type="REBASE" id="836834">
    <property type="entry name" value="Psp23699ORF8275P"/>
</dbReference>
<keyword evidence="2" id="KW-0347">Helicase</keyword>
<dbReference type="GO" id="GO:0004386">
    <property type="term" value="F:helicase activity"/>
    <property type="evidence" value="ECO:0007669"/>
    <property type="project" value="UniProtKB-KW"/>
</dbReference>
<protein>
    <submittedName>
        <fullName evidence="2">DEAD/DEAH box helicase family protein</fullName>
    </submittedName>
</protein>
<dbReference type="GO" id="GO:0005524">
    <property type="term" value="F:ATP binding"/>
    <property type="evidence" value="ECO:0007669"/>
    <property type="project" value="UniProtKB-KW"/>
</dbReference>
<dbReference type="SUPFAM" id="SSF52540">
    <property type="entry name" value="P-loop containing nucleoside triphosphate hydrolases"/>
    <property type="match status" value="1"/>
</dbReference>
<dbReference type="Pfam" id="PF22679">
    <property type="entry name" value="T1R_D3-like"/>
    <property type="match status" value="1"/>
</dbReference>
<dbReference type="InterPro" id="IPR007409">
    <property type="entry name" value="Restrct_endonuc_type1_HsdR_N"/>
</dbReference>
<accession>A0AAU7JZ32</accession>
<dbReference type="GO" id="GO:0009307">
    <property type="term" value="P:DNA restriction-modification system"/>
    <property type="evidence" value="ECO:0007669"/>
    <property type="project" value="UniProtKB-KW"/>
</dbReference>
<keyword evidence="2" id="KW-0378">Hydrolase</keyword>
<dbReference type="Pfam" id="PF18766">
    <property type="entry name" value="SWI2_SNF2"/>
    <property type="match status" value="1"/>
</dbReference>
<dbReference type="AlphaFoldDB" id="A0AAU7JZ32"/>
<dbReference type="RefSeq" id="WP_406832806.1">
    <property type="nucleotide sequence ID" value="NZ_CP157483.1"/>
</dbReference>
<name>A0AAU7JZ32_9MICO</name>
<dbReference type="PANTHER" id="PTHR42927:SF1">
    <property type="entry name" value="HELICASE SUPERFAMILY 1 AND 2 DOMAIN-CONTAINING PROTEIN"/>
    <property type="match status" value="1"/>
</dbReference>
<dbReference type="GO" id="GO:0009035">
    <property type="term" value="F:type I site-specific deoxyribonuclease activity"/>
    <property type="evidence" value="ECO:0007669"/>
    <property type="project" value="UniProtKB-EC"/>
</dbReference>
<reference evidence="2" key="1">
    <citation type="submission" date="2024-05" db="EMBL/GenBank/DDBJ databases">
        <authorList>
            <person name="Kim S."/>
            <person name="Heo J."/>
            <person name="Choi H."/>
            <person name="Choi Y."/>
            <person name="Kwon S.-W."/>
            <person name="Kim Y."/>
        </authorList>
    </citation>
    <scope>NUCLEOTIDE SEQUENCE</scope>
    <source>
        <strain evidence="2">KACC 23699</strain>
    </source>
</reference>
<proteinExistence type="predicted"/>
<sequence length="998" mass="109573">MSITQESAFEANIEGHLLSAGWGKTSPGGYDRKQGLFTDEVIAFVEESQPKAWAQLVARHGGEGTARVRFLKVVADALDHRGVVSVLRSPVKDTGVSMRLCFFKPASALNEEQSQRYAANRLSVVRQLHHSESRPMDSLDLTLVVNGIPVATAELKNPLTGQGLEQAMRQYRGDRNPHDLIFAKRALVHFAVDPHRVGMTTRLAGEETVFLPFDQGSAGAGRSGTAGNPAATGYQTAYLWEQVWQRDAWLELLGSFVHVEDGRVLFPRFHQWHAVRTILEATYRDGAGVDRLIQHSAGSGKSNTIAWTAHALSRLHGPNEEPVFDKVVVITDRKVLDRQLQATVSGLEHTPGTIVRIDEKSQQLKEALEGNAARVIITTLQKFPVVAKLAAQAAAEGEARGVVGRRFAVIVDEAHSSSSGDSVAKLKKVLTGQDALAEAEANEAEVDTAEEPDAALLASAQHRGRKKNLSFFAFTATPKPKTLETFGQVDTEGHKRPFHTYSMRQAIAEGFILDVLASYTTYSVYYKLANAHPRNDPEFDTRKGRAALARFASLHPYQLEAKAEVIVEHFRAKTAGKIDGGAKAMVVTRSRLHAVRMKQALDAYIGRKGYADGAHPLRTLVAFSGPLRDPDDLSAPAWTEAGINGFPEGQLPERFHGGDYQVLVVAEKYQTGFDEPLLHTMYVDKKLAGVAAVQTLSRLNRTHPGKEDTFVLDFANTSEEVQDAFEPFYEESFAAPTQPNVLYAMEHDLLAAGVLSMPEMEAAVAALLSEDPAQQSVLYANLLPAVGRFTALDEDGQDSFRGTLQSFCRGYAFIAQVMPFTDTDLERLFLYGRLLMLDLPARENDPMPQLSKSVQMTHLRIAVTAETAIELTGTDAPGTALPGEGKGVGTEPVLDKLSALIAAMNDRYGADLGDADKVWVDQQWTVVMGDSDMEAVAQHNDRSQYQMVLEQKIKDLLLDRHEKNGVLFDLFFANPDFQSSLLHYLAGTYDEFRRQATG</sequence>
<dbReference type="InterPro" id="IPR055180">
    <property type="entry name" value="HsdR_RecA-like_helicase_dom_2"/>
</dbReference>
<dbReference type="InterPro" id="IPR040980">
    <property type="entry name" value="SWI2_SNF2"/>
</dbReference>
<dbReference type="Gene3D" id="3.40.50.300">
    <property type="entry name" value="P-loop containing nucleotide triphosphate hydrolases"/>
    <property type="match status" value="3"/>
</dbReference>
<dbReference type="InterPro" id="IPR014001">
    <property type="entry name" value="Helicase_ATP-bd"/>
</dbReference>
<keyword evidence="2" id="KW-0547">Nucleotide-binding</keyword>
<dbReference type="InterPro" id="IPR027417">
    <property type="entry name" value="P-loop_NTPase"/>
</dbReference>
<dbReference type="Pfam" id="PF04313">
    <property type="entry name" value="HSDR_N"/>
    <property type="match status" value="1"/>
</dbReference>
<dbReference type="PANTHER" id="PTHR42927">
    <property type="entry name" value="HELICASE SUPERFAMILY 1 AND 2 DOMAIN-CONTAINING PROTEIN"/>
    <property type="match status" value="1"/>
</dbReference>
<keyword evidence="2" id="KW-0067">ATP-binding</keyword>
<gene>
    <name evidence="2" type="ORF">ABEG17_08285</name>
</gene>
<evidence type="ECO:0000259" key="1">
    <source>
        <dbReference type="SMART" id="SM00487"/>
    </source>
</evidence>
<dbReference type="EMBL" id="CP157483">
    <property type="protein sequence ID" value="XBO45314.1"/>
    <property type="molecule type" value="Genomic_DNA"/>
</dbReference>
<dbReference type="GO" id="GO:0003677">
    <property type="term" value="F:DNA binding"/>
    <property type="evidence" value="ECO:0007669"/>
    <property type="project" value="UniProtKB-KW"/>
</dbReference>
<dbReference type="SMART" id="SM00487">
    <property type="entry name" value="DEXDc"/>
    <property type="match status" value="1"/>
</dbReference>
<feature type="domain" description="Helicase ATP-binding" evidence="1">
    <location>
        <begin position="263"/>
        <end position="515"/>
    </location>
</feature>
<dbReference type="Gene3D" id="3.90.1570.50">
    <property type="match status" value="1"/>
</dbReference>
<evidence type="ECO:0000313" key="2">
    <source>
        <dbReference type="EMBL" id="XBO45314.1"/>
    </source>
</evidence>
<organism evidence="2">
    <name type="scientific">Pedococcus sp. KACC 23699</name>
    <dbReference type="NCBI Taxonomy" id="3149228"/>
    <lineage>
        <taxon>Bacteria</taxon>
        <taxon>Bacillati</taxon>
        <taxon>Actinomycetota</taxon>
        <taxon>Actinomycetes</taxon>
        <taxon>Micrococcales</taxon>
        <taxon>Intrasporangiaceae</taxon>
        <taxon>Pedococcus</taxon>
    </lineage>
</organism>